<dbReference type="Pfam" id="PF04607">
    <property type="entry name" value="RelA_SpoT"/>
    <property type="match status" value="1"/>
</dbReference>
<protein>
    <submittedName>
        <fullName evidence="2">RelA/SpoT domain-containing protein</fullName>
    </submittedName>
</protein>
<evidence type="ECO:0000259" key="1">
    <source>
        <dbReference type="SMART" id="SM00954"/>
    </source>
</evidence>
<proteinExistence type="predicted"/>
<feature type="domain" description="RelA/SpoT" evidence="1">
    <location>
        <begin position="43"/>
        <end position="167"/>
    </location>
</feature>
<name>A0A7T0H1A0_9ENTR</name>
<dbReference type="SUPFAM" id="SSF81301">
    <property type="entry name" value="Nucleotidyltransferase"/>
    <property type="match status" value="1"/>
</dbReference>
<dbReference type="InterPro" id="IPR043519">
    <property type="entry name" value="NT_sf"/>
</dbReference>
<organism evidence="2">
    <name type="scientific">Enterobacter mori</name>
    <dbReference type="NCBI Taxonomy" id="539813"/>
    <lineage>
        <taxon>Bacteria</taxon>
        <taxon>Pseudomonadati</taxon>
        <taxon>Pseudomonadota</taxon>
        <taxon>Gammaproteobacteria</taxon>
        <taxon>Enterobacterales</taxon>
        <taxon>Enterobacteriaceae</taxon>
        <taxon>Enterobacter</taxon>
    </lineage>
</organism>
<dbReference type="InterPro" id="IPR007685">
    <property type="entry name" value="RelA_SpoT"/>
</dbReference>
<dbReference type="Gene3D" id="1.10.287.860">
    <property type="entry name" value="Nucleotidyltransferase"/>
    <property type="match status" value="1"/>
</dbReference>
<reference evidence="2" key="1">
    <citation type="submission" date="2020-09" db="EMBL/GenBank/DDBJ databases">
        <title>First Report of a novel Colistin-Resistant species of Enterobacter cloacae complex Producing MCR-5 isolated from hospital sewage water.</title>
        <authorList>
            <person name="Zhou K."/>
        </authorList>
    </citation>
    <scope>NUCLEOTIDE SEQUENCE [LARGE SCALE GENOMIC DNA]</scope>
    <source>
        <strain evidence="2">HSW1412</strain>
    </source>
</reference>
<dbReference type="Gene3D" id="3.30.460.10">
    <property type="entry name" value="Beta Polymerase, domain 2"/>
    <property type="match status" value="1"/>
</dbReference>
<accession>A0A7T0H1A0</accession>
<dbReference type="GO" id="GO:0015969">
    <property type="term" value="P:guanosine tetraphosphate metabolic process"/>
    <property type="evidence" value="ECO:0007669"/>
    <property type="project" value="InterPro"/>
</dbReference>
<sequence>MKEINDEWLSLNLPKYDLLGKCVTFILENLLQKNNVDYLSVSYRTKNKEGVYEKIKRKNYSHPKAQITDFSGVRIILYFESDITKVCELISSTFNIDSDNSVDNEARLSIDKIGYRSIHYVCDIGSNRQELAEYEYIANLKCEIQVRTMLQHAWAELTHDRNYKIGMNLPLSIERKINLYSGMLELADQGFSEIIASINKYRLSLKEEDLLTSHSQTIDSISLMEFTKQASKELGIYLSELGTWADKYIDEVLKELKYMEVSTFSQLKDLIPQNYAETFQTHNEQSNAIGFIRDLLLIKDFRKLHDCPGLDWGVLDDPQDNKEICQRINYFSSFMSEDAAKELVRLFG</sequence>
<dbReference type="AlphaFoldDB" id="A0A7T0H1A0"/>
<gene>
    <name evidence="2" type="ORF">IDM36_02480</name>
</gene>
<dbReference type="CDD" id="cd05399">
    <property type="entry name" value="NT_Rel-Spo_like"/>
    <property type="match status" value="1"/>
</dbReference>
<dbReference type="SMART" id="SM00954">
    <property type="entry name" value="RelA_SpoT"/>
    <property type="match status" value="1"/>
</dbReference>
<dbReference type="EMBL" id="CP061801">
    <property type="protein sequence ID" value="QPK01030.1"/>
    <property type="molecule type" value="Genomic_DNA"/>
</dbReference>
<dbReference type="PANTHER" id="PTHR41773">
    <property type="entry name" value="GTP PYROPHOSPHATASE-RELATED"/>
    <property type="match status" value="1"/>
</dbReference>
<dbReference type="PANTHER" id="PTHR41773:SF1">
    <property type="entry name" value="RELA_SPOT DOMAIN-CONTAINING PROTEIN"/>
    <property type="match status" value="1"/>
</dbReference>
<evidence type="ECO:0000313" key="2">
    <source>
        <dbReference type="EMBL" id="QPK01030.1"/>
    </source>
</evidence>